<name>A0A1P8KPX0_9BACT</name>
<dbReference type="Proteomes" id="UP000186074">
    <property type="component" value="Chromosome"/>
</dbReference>
<dbReference type="AlphaFoldDB" id="A0A1P8KPX0"/>
<dbReference type="Gene3D" id="1.20.1600.10">
    <property type="entry name" value="Outer membrane efflux proteins (OEP)"/>
    <property type="match status" value="1"/>
</dbReference>
<keyword evidence="3" id="KW-1185">Reference proteome</keyword>
<keyword evidence="1" id="KW-0732">Signal</keyword>
<sequence>MHFQKSNNIKLLLCSLISINLFANEFSLNNQEILSDTRKKSIDLSQEKANEDSEKLKKDWVNPITYNYTKNFGEEYKNEKSVISIDQPIFRSGGIYEAIKYANSTQKYANLEISQQRKELIYTATNHLFLIKKTDLNIQKAKLSLMNAKIDVTRKKEQVLNGFLDSSYLDNALLTQNEAKHSLVDLKYQKQELINNFNNISSKDYTNFSLPTLKIFNEKEYLDNNIEIKKAQADIEKKDHFKGVTQANYLPSLSAFYTYTNNHFKDGISSLDDNSQTYGLRVTVPFDIRTFNDIESKKLDYLKSKVDLQNKITDEKTYFKSKLEKISMLDDRINITKEDLNIYDSILSIIYEEKEAQLKTQSDLDTLQNSQKIKVIDLKTYEIDKQIELLSVYTKLHN</sequence>
<protein>
    <recommendedName>
        <fullName evidence="4">Transporter</fullName>
    </recommendedName>
</protein>
<gene>
    <name evidence="2" type="ORF">LPB137_12355</name>
</gene>
<dbReference type="STRING" id="1850254.LPB137_12355"/>
<dbReference type="KEGG" id="alp:LPB137_12355"/>
<dbReference type="RefSeq" id="WP_076088529.1">
    <property type="nucleotide sequence ID" value="NZ_CP019070.1"/>
</dbReference>
<organism evidence="2 3">
    <name type="scientific">Poseidonibacter parvus</name>
    <dbReference type="NCBI Taxonomy" id="1850254"/>
    <lineage>
        <taxon>Bacteria</taxon>
        <taxon>Pseudomonadati</taxon>
        <taxon>Campylobacterota</taxon>
        <taxon>Epsilonproteobacteria</taxon>
        <taxon>Campylobacterales</taxon>
        <taxon>Arcobacteraceae</taxon>
        <taxon>Poseidonibacter</taxon>
    </lineage>
</organism>
<proteinExistence type="predicted"/>
<evidence type="ECO:0000256" key="1">
    <source>
        <dbReference type="SAM" id="SignalP"/>
    </source>
</evidence>
<feature type="chain" id="PRO_5012275465" description="Transporter" evidence="1">
    <location>
        <begin position="24"/>
        <end position="398"/>
    </location>
</feature>
<evidence type="ECO:0000313" key="2">
    <source>
        <dbReference type="EMBL" id="APW66587.1"/>
    </source>
</evidence>
<evidence type="ECO:0008006" key="4">
    <source>
        <dbReference type="Google" id="ProtNLM"/>
    </source>
</evidence>
<dbReference type="GO" id="GO:0015562">
    <property type="term" value="F:efflux transmembrane transporter activity"/>
    <property type="evidence" value="ECO:0007669"/>
    <property type="project" value="InterPro"/>
</dbReference>
<accession>A0A1P8KPX0</accession>
<dbReference type="EMBL" id="CP019070">
    <property type="protein sequence ID" value="APW66587.1"/>
    <property type="molecule type" value="Genomic_DNA"/>
</dbReference>
<dbReference type="SUPFAM" id="SSF56954">
    <property type="entry name" value="Outer membrane efflux proteins (OEP)"/>
    <property type="match status" value="1"/>
</dbReference>
<reference evidence="2 3" key="1">
    <citation type="submission" date="2017-01" db="EMBL/GenBank/DDBJ databases">
        <title>Genome sequencing of Arcobacter sp. LPB0137.</title>
        <authorList>
            <person name="Lee G.-W."/>
            <person name="Yi H."/>
        </authorList>
    </citation>
    <scope>NUCLEOTIDE SEQUENCE [LARGE SCALE GENOMIC DNA]</scope>
    <source>
        <strain evidence="2 3">LPB0137</strain>
    </source>
</reference>
<feature type="signal peptide" evidence="1">
    <location>
        <begin position="1"/>
        <end position="23"/>
    </location>
</feature>
<dbReference type="OrthoDB" id="5372263at2"/>
<evidence type="ECO:0000313" key="3">
    <source>
        <dbReference type="Proteomes" id="UP000186074"/>
    </source>
</evidence>